<gene>
    <name evidence="2" type="ORF">DPMN_025521</name>
    <name evidence="3" type="ORF">DPMN_025590</name>
</gene>
<name>A0A9D4RDS2_DREPO</name>
<sequence>MRNLHDHQNRSFHFIPEGIVNIQRVDVHLALVDLVEDQHEADAHQQQRGADKSCRHHKRVREAGRAVPDTLRKTETP</sequence>
<proteinExistence type="predicted"/>
<evidence type="ECO:0000313" key="3">
    <source>
        <dbReference type="EMBL" id="KAH3862620.1"/>
    </source>
</evidence>
<dbReference type="EMBL" id="JAIWYP010000002">
    <property type="protein sequence ID" value="KAH3862554.1"/>
    <property type="molecule type" value="Genomic_DNA"/>
</dbReference>
<evidence type="ECO:0000313" key="2">
    <source>
        <dbReference type="EMBL" id="KAH3862554.1"/>
    </source>
</evidence>
<reference evidence="3" key="1">
    <citation type="journal article" date="2019" name="bioRxiv">
        <title>The Genome of the Zebra Mussel, Dreissena polymorpha: A Resource for Invasive Species Research.</title>
        <authorList>
            <person name="McCartney M.A."/>
            <person name="Auch B."/>
            <person name="Kono T."/>
            <person name="Mallez S."/>
            <person name="Zhang Y."/>
            <person name="Obille A."/>
            <person name="Becker A."/>
            <person name="Abrahante J.E."/>
            <person name="Garbe J."/>
            <person name="Badalamenti J.P."/>
            <person name="Herman A."/>
            <person name="Mangelson H."/>
            <person name="Liachko I."/>
            <person name="Sullivan S."/>
            <person name="Sone E.D."/>
            <person name="Koren S."/>
            <person name="Silverstein K.A.T."/>
            <person name="Beckman K.B."/>
            <person name="Gohl D.M."/>
        </authorList>
    </citation>
    <scope>NUCLEOTIDE SEQUENCE</scope>
    <source>
        <strain evidence="3">Duluth1</strain>
        <tissue evidence="3">Whole animal</tissue>
    </source>
</reference>
<feature type="region of interest" description="Disordered" evidence="1">
    <location>
        <begin position="40"/>
        <end position="77"/>
    </location>
</feature>
<evidence type="ECO:0000313" key="4">
    <source>
        <dbReference type="Proteomes" id="UP000828390"/>
    </source>
</evidence>
<dbReference type="EMBL" id="JAIWYP010000002">
    <property type="protein sequence ID" value="KAH3862620.1"/>
    <property type="molecule type" value="Genomic_DNA"/>
</dbReference>
<comment type="caution">
    <text evidence="3">The sequence shown here is derived from an EMBL/GenBank/DDBJ whole genome shotgun (WGS) entry which is preliminary data.</text>
</comment>
<protein>
    <submittedName>
        <fullName evidence="3">Uncharacterized protein</fullName>
    </submittedName>
</protein>
<reference evidence="3" key="2">
    <citation type="submission" date="2020-11" db="EMBL/GenBank/DDBJ databases">
        <authorList>
            <person name="McCartney M.A."/>
            <person name="Auch B."/>
            <person name="Kono T."/>
            <person name="Mallez S."/>
            <person name="Becker A."/>
            <person name="Gohl D.M."/>
            <person name="Silverstein K.A.T."/>
            <person name="Koren S."/>
            <person name="Bechman K.B."/>
            <person name="Herman A."/>
            <person name="Abrahante J.E."/>
            <person name="Garbe J."/>
        </authorList>
    </citation>
    <scope>NUCLEOTIDE SEQUENCE</scope>
    <source>
        <strain evidence="3">Duluth1</strain>
        <tissue evidence="3">Whole animal</tissue>
    </source>
</reference>
<dbReference type="AlphaFoldDB" id="A0A9D4RDS2"/>
<keyword evidence="4" id="KW-1185">Reference proteome</keyword>
<dbReference type="Proteomes" id="UP000828390">
    <property type="component" value="Unassembled WGS sequence"/>
</dbReference>
<evidence type="ECO:0000256" key="1">
    <source>
        <dbReference type="SAM" id="MobiDB-lite"/>
    </source>
</evidence>
<feature type="compositionally biased region" description="Basic and acidic residues" evidence="1">
    <location>
        <begin position="40"/>
        <end position="53"/>
    </location>
</feature>
<organism evidence="3 4">
    <name type="scientific">Dreissena polymorpha</name>
    <name type="common">Zebra mussel</name>
    <name type="synonym">Mytilus polymorpha</name>
    <dbReference type="NCBI Taxonomy" id="45954"/>
    <lineage>
        <taxon>Eukaryota</taxon>
        <taxon>Metazoa</taxon>
        <taxon>Spiralia</taxon>
        <taxon>Lophotrochozoa</taxon>
        <taxon>Mollusca</taxon>
        <taxon>Bivalvia</taxon>
        <taxon>Autobranchia</taxon>
        <taxon>Heteroconchia</taxon>
        <taxon>Euheterodonta</taxon>
        <taxon>Imparidentia</taxon>
        <taxon>Neoheterodontei</taxon>
        <taxon>Myida</taxon>
        <taxon>Dreissenoidea</taxon>
        <taxon>Dreissenidae</taxon>
        <taxon>Dreissena</taxon>
    </lineage>
</organism>
<accession>A0A9D4RDS2</accession>